<keyword evidence="11" id="KW-0648">Protein biosynthesis</keyword>
<evidence type="ECO:0000256" key="2">
    <source>
        <dbReference type="ARBA" id="ARBA00022490"/>
    </source>
</evidence>
<dbReference type="AlphaFoldDB" id="A0A2S1LSZ4"/>
<evidence type="ECO:0000256" key="1">
    <source>
        <dbReference type="ARBA" id="ARBA00005868"/>
    </source>
</evidence>
<organism evidence="14 15">
    <name type="scientific">Flavobacterium kingsejongi</name>
    <dbReference type="NCBI Taxonomy" id="1678728"/>
    <lineage>
        <taxon>Bacteria</taxon>
        <taxon>Pseudomonadati</taxon>
        <taxon>Bacteroidota</taxon>
        <taxon>Flavobacteriia</taxon>
        <taxon>Flavobacteriales</taxon>
        <taxon>Flavobacteriaceae</taxon>
        <taxon>Flavobacterium</taxon>
    </lineage>
</organism>
<dbReference type="GO" id="GO:0003677">
    <property type="term" value="F:DNA binding"/>
    <property type="evidence" value="ECO:0007669"/>
    <property type="project" value="InterPro"/>
</dbReference>
<keyword evidence="5" id="KW-0677">Repeat</keyword>
<dbReference type="InterPro" id="IPR032781">
    <property type="entry name" value="ABC_tran_Xtn"/>
</dbReference>
<dbReference type="Proteomes" id="UP000244677">
    <property type="component" value="Chromosome"/>
</dbReference>
<keyword evidence="2" id="KW-0963">Cytoplasm</keyword>
<dbReference type="InterPro" id="IPR003439">
    <property type="entry name" value="ABC_transporter-like_ATP-bd"/>
</dbReference>
<dbReference type="PROSITE" id="PS00211">
    <property type="entry name" value="ABC_TRANSPORTER_1"/>
    <property type="match status" value="1"/>
</dbReference>
<dbReference type="Pfam" id="PF00005">
    <property type="entry name" value="ABC_tran"/>
    <property type="match status" value="2"/>
</dbReference>
<keyword evidence="4" id="KW-0699">rRNA-binding</keyword>
<dbReference type="PROSITE" id="PS50893">
    <property type="entry name" value="ABC_TRANSPORTER_2"/>
    <property type="match status" value="2"/>
</dbReference>
<gene>
    <name evidence="14" type="ORF">FK004_17410</name>
</gene>
<dbReference type="Gene3D" id="3.40.50.300">
    <property type="entry name" value="P-loop containing nucleotide triphosphate hydrolases"/>
    <property type="match status" value="2"/>
</dbReference>
<dbReference type="GO" id="GO:0000049">
    <property type="term" value="F:tRNA binding"/>
    <property type="evidence" value="ECO:0007669"/>
    <property type="project" value="UniProtKB-KW"/>
</dbReference>
<evidence type="ECO:0000256" key="4">
    <source>
        <dbReference type="ARBA" id="ARBA00022730"/>
    </source>
</evidence>
<dbReference type="CDD" id="cd03221">
    <property type="entry name" value="ABCF_EF-3"/>
    <property type="match status" value="2"/>
</dbReference>
<accession>A0A2S1LSZ4</accession>
<dbReference type="KEGG" id="fki:FK004_17410"/>
<dbReference type="SMART" id="SM00382">
    <property type="entry name" value="AAA"/>
    <property type="match status" value="2"/>
</dbReference>
<keyword evidence="3" id="KW-0820">tRNA-binding</keyword>
<reference evidence="14 15" key="1">
    <citation type="submission" date="2017-04" db="EMBL/GenBank/DDBJ databases">
        <title>Complete genome sequence of Flavobacterium kingsejong AJ004.</title>
        <authorList>
            <person name="Lee P.C."/>
        </authorList>
    </citation>
    <scope>NUCLEOTIDE SEQUENCE [LARGE SCALE GENOMIC DNA]</scope>
    <source>
        <strain evidence="14 15">AJ004</strain>
    </source>
</reference>
<dbReference type="GO" id="GO:0006412">
    <property type="term" value="P:translation"/>
    <property type="evidence" value="ECO:0007669"/>
    <property type="project" value="UniProtKB-KW"/>
</dbReference>
<dbReference type="Pfam" id="PF12848">
    <property type="entry name" value="ABC_tran_Xtn"/>
    <property type="match status" value="1"/>
</dbReference>
<dbReference type="InterPro" id="IPR003593">
    <property type="entry name" value="AAA+_ATPase"/>
</dbReference>
<evidence type="ECO:0000256" key="5">
    <source>
        <dbReference type="ARBA" id="ARBA00022737"/>
    </source>
</evidence>
<evidence type="ECO:0000256" key="3">
    <source>
        <dbReference type="ARBA" id="ARBA00022555"/>
    </source>
</evidence>
<evidence type="ECO:0000256" key="6">
    <source>
        <dbReference type="ARBA" id="ARBA00022741"/>
    </source>
</evidence>
<feature type="coiled-coil region" evidence="12">
    <location>
        <begin position="552"/>
        <end position="610"/>
    </location>
</feature>
<dbReference type="GO" id="GO:0016887">
    <property type="term" value="F:ATP hydrolysis activity"/>
    <property type="evidence" value="ECO:0007669"/>
    <property type="project" value="InterPro"/>
</dbReference>
<keyword evidence="7" id="KW-0378">Hydrolase</keyword>
<name>A0A2S1LSZ4_9FLAO</name>
<evidence type="ECO:0000256" key="11">
    <source>
        <dbReference type="ARBA" id="ARBA00022917"/>
    </source>
</evidence>
<evidence type="ECO:0000313" key="15">
    <source>
        <dbReference type="Proteomes" id="UP000244677"/>
    </source>
</evidence>
<dbReference type="GO" id="GO:0019843">
    <property type="term" value="F:rRNA binding"/>
    <property type="evidence" value="ECO:0007669"/>
    <property type="project" value="UniProtKB-KW"/>
</dbReference>
<dbReference type="InterPro" id="IPR027417">
    <property type="entry name" value="P-loop_NTPase"/>
</dbReference>
<keyword evidence="8" id="KW-0067">ATP-binding</keyword>
<evidence type="ECO:0000256" key="12">
    <source>
        <dbReference type="SAM" id="Coils"/>
    </source>
</evidence>
<dbReference type="PANTHER" id="PTHR42855">
    <property type="entry name" value="ABC TRANSPORTER ATP-BINDING SUBUNIT"/>
    <property type="match status" value="1"/>
</dbReference>
<evidence type="ECO:0000313" key="14">
    <source>
        <dbReference type="EMBL" id="AWG26880.1"/>
    </source>
</evidence>
<dbReference type="FunFam" id="3.40.50.300:FF:000011">
    <property type="entry name" value="Putative ABC transporter ATP-binding component"/>
    <property type="match status" value="1"/>
</dbReference>
<dbReference type="InterPro" id="IPR051309">
    <property type="entry name" value="ABCF_ATPase"/>
</dbReference>
<dbReference type="Gene3D" id="1.10.287.380">
    <property type="entry name" value="Valyl-tRNA synthetase, C-terminal domain"/>
    <property type="match status" value="1"/>
</dbReference>
<proteinExistence type="inferred from homology"/>
<evidence type="ECO:0000256" key="9">
    <source>
        <dbReference type="ARBA" id="ARBA00022845"/>
    </source>
</evidence>
<dbReference type="GO" id="GO:0006417">
    <property type="term" value="P:regulation of translation"/>
    <property type="evidence" value="ECO:0007669"/>
    <property type="project" value="UniProtKB-KW"/>
</dbReference>
<dbReference type="EMBL" id="CP020919">
    <property type="protein sequence ID" value="AWG26880.1"/>
    <property type="molecule type" value="Genomic_DNA"/>
</dbReference>
<dbReference type="InterPro" id="IPR032524">
    <property type="entry name" value="ABC_tran_C"/>
</dbReference>
<keyword evidence="10" id="KW-0694">RNA-binding</keyword>
<feature type="domain" description="ABC transporter" evidence="13">
    <location>
        <begin position="4"/>
        <end position="248"/>
    </location>
</feature>
<keyword evidence="12" id="KW-0175">Coiled coil</keyword>
<evidence type="ECO:0000259" key="13">
    <source>
        <dbReference type="PROSITE" id="PS50893"/>
    </source>
</evidence>
<dbReference type="RefSeq" id="WP_108738379.1">
    <property type="nucleotide sequence ID" value="NZ_CP020919.1"/>
</dbReference>
<dbReference type="Pfam" id="PF16326">
    <property type="entry name" value="ABC_tran_CTD"/>
    <property type="match status" value="1"/>
</dbReference>
<comment type="similarity">
    <text evidence="1">Belongs to the ABC transporter superfamily. ABCF family. Translational throttle EttA subfamily.</text>
</comment>
<keyword evidence="6" id="KW-0547">Nucleotide-binding</keyword>
<evidence type="ECO:0000256" key="10">
    <source>
        <dbReference type="ARBA" id="ARBA00022884"/>
    </source>
</evidence>
<keyword evidence="9" id="KW-0810">Translation regulation</keyword>
<dbReference type="FunFam" id="3.40.50.300:FF:000183">
    <property type="entry name" value="ABC transporter ATP-binding protein yjjK"/>
    <property type="match status" value="1"/>
</dbReference>
<dbReference type="OrthoDB" id="1521973at2"/>
<evidence type="ECO:0000256" key="7">
    <source>
        <dbReference type="ARBA" id="ARBA00022801"/>
    </source>
</evidence>
<protein>
    <submittedName>
        <fullName evidence="14">ABC transporter</fullName>
    </submittedName>
</protein>
<dbReference type="InterPro" id="IPR017871">
    <property type="entry name" value="ABC_transporter-like_CS"/>
</dbReference>
<evidence type="ECO:0000256" key="8">
    <source>
        <dbReference type="ARBA" id="ARBA00022840"/>
    </source>
</evidence>
<keyword evidence="15" id="KW-1185">Reference proteome</keyword>
<dbReference type="GO" id="GO:0005524">
    <property type="term" value="F:ATP binding"/>
    <property type="evidence" value="ECO:0007669"/>
    <property type="project" value="UniProtKB-KW"/>
</dbReference>
<feature type="domain" description="ABC transporter" evidence="13">
    <location>
        <begin position="313"/>
        <end position="531"/>
    </location>
</feature>
<sequence>MNYLSVENISKSFGERTLFKDISFGINKDQKIAFIAKNGSGKTSIMKIINGEDESDTGQVVLRKDIKMAFLSQDNKLQDDLTIEESIFASDNPILKVIHEYETALENPNDEEAYQKAFDKMDQHNAWDFETQYKQILFKLKLEDFKLKVKSLSGGQKKRLSLAIILISRPDLLILDEPTNHLDLEMIEWLESYFAKENITLFMVTHDRFFLERVCNEIIELDNGKLYQYKGNYSYYLEKKEERIASENSSVDKAQNLFKKELEWMRRQPKARTTKSKSRQDDFYVIKEKAESRRKENKVELEINMERMGSKIIELHKVSKKFNDHVILDNFSFDFQRGERIGIIGKNGTGKSTFLNLLTGTLPLDSGKVVVGETIKIGYYTQSGINPKPAQRVIDVIKEYGEYIPLTKGKIISASQLLERFLFDSKKQYDFVEKLSGGELKRLYLCTVLIQNPNFLILDEPTNDLDIVTLNVLESFLLDYPGCLLVVSHDRYFMDKIVDLLFVFRGNGVIENFPGNYSDFRAYEDSADVQQKEENKAEKKAWKQNNPTGNLTFNEQKEFQKIEKEIKELEAQKTTIEQLFADGKVPDTDIQKKADELQMLISKMEEKEERWFELSAKMEE</sequence>
<dbReference type="SUPFAM" id="SSF52540">
    <property type="entry name" value="P-loop containing nucleoside triphosphate hydrolases"/>
    <property type="match status" value="2"/>
</dbReference>
<dbReference type="PANTHER" id="PTHR42855:SF1">
    <property type="entry name" value="ABC TRANSPORTER DOMAIN-CONTAINING PROTEIN"/>
    <property type="match status" value="1"/>
</dbReference>
<dbReference type="InterPro" id="IPR037118">
    <property type="entry name" value="Val-tRNA_synth_C_sf"/>
</dbReference>